<protein>
    <recommendedName>
        <fullName evidence="1">Outer membrane protein beta-barrel domain-containing protein</fullName>
    </recommendedName>
</protein>
<feature type="domain" description="Outer membrane protein beta-barrel" evidence="1">
    <location>
        <begin position="14"/>
        <end position="217"/>
    </location>
</feature>
<dbReference type="EMBL" id="UGVL01000001">
    <property type="protein sequence ID" value="SUE34595.1"/>
    <property type="molecule type" value="Genomic_DNA"/>
</dbReference>
<reference evidence="2 3" key="1">
    <citation type="submission" date="2018-06" db="EMBL/GenBank/DDBJ databases">
        <authorList>
            <consortium name="Pathogen Informatics"/>
            <person name="Doyle S."/>
        </authorList>
    </citation>
    <scope>NUCLEOTIDE SEQUENCE [LARGE SCALE GENOMIC DNA]</scope>
    <source>
        <strain evidence="2 3">NCTC11190</strain>
    </source>
</reference>
<sequence length="242" mass="26711">MAVLFLGTMLTASAQEKKVAFGVRAGLNLSNVNSKYTGALGEGESASEYEQDMNNRAGFHLGVVMDWNVARNFYIQPGLYFTTRGAKLEDGETYNRESYSYTEKWNANYLQIPILASYRIPLGEKVKLGIDVGPYLAVGLGGKVKWEDSYTYDGETETDKGDYKIFGTGSEGDPDTGEGYEERGGLKRFDAGLRFGLGVHISKFYVGVNYDLGLANLALSDNWGKDMKLRNRNLGISVGFTF</sequence>
<dbReference type="InterPro" id="IPR025665">
    <property type="entry name" value="Beta-barrel_OMP_2"/>
</dbReference>
<dbReference type="RefSeq" id="WP_169715522.1">
    <property type="nucleotide sequence ID" value="NZ_UGVL01000001.1"/>
</dbReference>
<accession>A0A379MSU1</accession>
<evidence type="ECO:0000259" key="1">
    <source>
        <dbReference type="Pfam" id="PF13568"/>
    </source>
</evidence>
<evidence type="ECO:0000313" key="2">
    <source>
        <dbReference type="EMBL" id="SUE34595.1"/>
    </source>
</evidence>
<dbReference type="Gene3D" id="2.40.160.170">
    <property type="match status" value="1"/>
</dbReference>
<dbReference type="AlphaFoldDB" id="A0A379MSU1"/>
<name>A0A379MSU1_9BACT</name>
<keyword evidence="3" id="KW-1185">Reference proteome</keyword>
<evidence type="ECO:0000313" key="3">
    <source>
        <dbReference type="Proteomes" id="UP000255233"/>
    </source>
</evidence>
<dbReference type="Pfam" id="PF13568">
    <property type="entry name" value="OMP_b-brl_2"/>
    <property type="match status" value="1"/>
</dbReference>
<dbReference type="Proteomes" id="UP000255233">
    <property type="component" value="Unassembled WGS sequence"/>
</dbReference>
<gene>
    <name evidence="2" type="ORF">NCTC11190_01827</name>
</gene>
<organism evidence="2 3">
    <name type="scientific">Rikenella microfusus</name>
    <dbReference type="NCBI Taxonomy" id="28139"/>
    <lineage>
        <taxon>Bacteria</taxon>
        <taxon>Pseudomonadati</taxon>
        <taxon>Bacteroidota</taxon>
        <taxon>Bacteroidia</taxon>
        <taxon>Bacteroidales</taxon>
        <taxon>Rikenellaceae</taxon>
        <taxon>Rikenella</taxon>
    </lineage>
</organism>
<dbReference type="STRING" id="880526.GCA_000427365_01993"/>
<proteinExistence type="predicted"/>